<dbReference type="RefSeq" id="WP_163933756.1">
    <property type="nucleotide sequence ID" value="NZ_BMQU01000002.1"/>
</dbReference>
<evidence type="ECO:0000259" key="3">
    <source>
        <dbReference type="Pfam" id="PF20803"/>
    </source>
</evidence>
<sequence length="320" mass="36220">MSSLAPLTQLIDRFQQQTPIRASSLIITLYGDAIEPHGGTVWLGSLIQLLEPMGINERLIRTSIFRLTKENWLTAEKVGRRSYYSLTGTGRRRFDKAFKRVYASSLPAWDGSWCLAMLTQLPADKRKQVREELEWQGFGAISPVVLACPRCDRADVNATLLDLGAQEDTLLFETTAQDVMASKALRMQVRESWNIDELAAHYSEFIQLFRPLWQSLREQAQLDPQECFLARILLIHEYRKLLLRDPQLPDELLPGDWEGRAARQLCRNIYRLIYAAAEQWLEAAMETADGPLPDASASFYKRFGGLPAGAGLVSETDTAD</sequence>
<dbReference type="InterPro" id="IPR036390">
    <property type="entry name" value="WH_DNA-bd_sf"/>
</dbReference>
<dbReference type="NCBIfam" id="TIGR02277">
    <property type="entry name" value="PaaX_trns_reg"/>
    <property type="match status" value="1"/>
</dbReference>
<protein>
    <submittedName>
        <fullName evidence="4">Phenylacetic acid degradation operon negative regulatory protein PaaX</fullName>
    </submittedName>
</protein>
<feature type="domain" description="Transcriptional repressor PaaX-like N-terminal" evidence="1">
    <location>
        <begin position="21"/>
        <end position="89"/>
    </location>
</feature>
<dbReference type="InterPro" id="IPR013225">
    <property type="entry name" value="PaaX_C"/>
</dbReference>
<evidence type="ECO:0000313" key="5">
    <source>
        <dbReference type="Proteomes" id="UP000471751"/>
    </source>
</evidence>
<dbReference type="InterPro" id="IPR012906">
    <property type="entry name" value="PaaX-like_N"/>
</dbReference>
<dbReference type="Gene3D" id="1.10.10.10">
    <property type="entry name" value="Winged helix-like DNA-binding domain superfamily/Winged helix DNA-binding domain"/>
    <property type="match status" value="1"/>
</dbReference>
<dbReference type="AlphaFoldDB" id="A0A6I5RNW9"/>
<dbReference type="Proteomes" id="UP000471751">
    <property type="component" value="Unassembled WGS sequence"/>
</dbReference>
<evidence type="ECO:0000259" key="2">
    <source>
        <dbReference type="Pfam" id="PF08223"/>
    </source>
</evidence>
<feature type="domain" description="Transcriptional repressor PaaX-like C-terminal" evidence="2">
    <location>
        <begin position="193"/>
        <end position="282"/>
    </location>
</feature>
<feature type="domain" description="Transcriptional repressor PaaX-like central Cas2-like" evidence="3">
    <location>
        <begin position="108"/>
        <end position="182"/>
    </location>
</feature>
<name>A0A6I5RNW9_9PSED</name>
<evidence type="ECO:0000259" key="1">
    <source>
        <dbReference type="Pfam" id="PF07848"/>
    </source>
</evidence>
<dbReference type="Gene3D" id="1.20.58.1460">
    <property type="match status" value="1"/>
</dbReference>
<keyword evidence="5" id="KW-1185">Reference proteome</keyword>
<dbReference type="PIRSF" id="PIRSF020623">
    <property type="entry name" value="PaaX"/>
    <property type="match status" value="1"/>
</dbReference>
<gene>
    <name evidence="4" type="primary">paaX</name>
    <name evidence="4" type="ORF">G3O07_06255</name>
</gene>
<dbReference type="Pfam" id="PF07848">
    <property type="entry name" value="PaaX"/>
    <property type="match status" value="1"/>
</dbReference>
<dbReference type="InterPro" id="IPR011965">
    <property type="entry name" value="PaaX_trns_reg"/>
</dbReference>
<dbReference type="EMBL" id="JAAHBT010000053">
    <property type="protein sequence ID" value="NES09425.1"/>
    <property type="molecule type" value="Genomic_DNA"/>
</dbReference>
<reference evidence="4 5" key="1">
    <citation type="submission" date="2020-02" db="EMBL/GenBank/DDBJ databases">
        <title>Broccoli isolated Pseudomonas sp.</title>
        <authorList>
            <person name="Fujikawa T."/>
            <person name="Sawada H."/>
        </authorList>
    </citation>
    <scope>NUCLEOTIDE SEQUENCE [LARGE SCALE GENOMIC DNA]</scope>
    <source>
        <strain evidence="4 5">JCM 32154</strain>
    </source>
</reference>
<organism evidence="4 5">
    <name type="scientific">Pseudomonas laurentiana</name>
    <dbReference type="NCBI Taxonomy" id="2364649"/>
    <lineage>
        <taxon>Bacteria</taxon>
        <taxon>Pseudomonadati</taxon>
        <taxon>Pseudomonadota</taxon>
        <taxon>Gammaproteobacteria</taxon>
        <taxon>Pseudomonadales</taxon>
        <taxon>Pseudomonadaceae</taxon>
        <taxon>Pseudomonas</taxon>
    </lineage>
</organism>
<evidence type="ECO:0000313" key="4">
    <source>
        <dbReference type="EMBL" id="NES09425.1"/>
    </source>
</evidence>
<dbReference type="PANTHER" id="PTHR30319:SF1">
    <property type="entry name" value="TRANSCRIPTIONAL REPRESSOR PAAX"/>
    <property type="match status" value="1"/>
</dbReference>
<accession>A0A6I5RNW9</accession>
<dbReference type="InterPro" id="IPR036388">
    <property type="entry name" value="WH-like_DNA-bd_sf"/>
</dbReference>
<dbReference type="Pfam" id="PF08223">
    <property type="entry name" value="PaaX_C"/>
    <property type="match status" value="1"/>
</dbReference>
<dbReference type="PANTHER" id="PTHR30319">
    <property type="entry name" value="PHENYLACETIC ACID REGULATOR-RELATED TRANSCRIPTIONAL REPRESSOR"/>
    <property type="match status" value="1"/>
</dbReference>
<dbReference type="SUPFAM" id="SSF46785">
    <property type="entry name" value="Winged helix' DNA-binding domain"/>
    <property type="match status" value="1"/>
</dbReference>
<comment type="caution">
    <text evidence="4">The sequence shown here is derived from an EMBL/GenBank/DDBJ whole genome shotgun (WGS) entry which is preliminary data.</text>
</comment>
<dbReference type="InterPro" id="IPR048846">
    <property type="entry name" value="PaaX-like_central"/>
</dbReference>
<dbReference type="GO" id="GO:0006351">
    <property type="term" value="P:DNA-templated transcription"/>
    <property type="evidence" value="ECO:0007669"/>
    <property type="project" value="InterPro"/>
</dbReference>
<proteinExistence type="predicted"/>
<dbReference type="Pfam" id="PF20803">
    <property type="entry name" value="PaaX_M"/>
    <property type="match status" value="1"/>
</dbReference>